<dbReference type="PANTHER" id="PTHR32057:SF14">
    <property type="entry name" value="PROTEIN ADENYLYLTRANSFERASE SELO, MITOCHONDRIAL"/>
    <property type="match status" value="1"/>
</dbReference>
<feature type="active site" description="Proton acceptor" evidence="8">
    <location>
        <position position="252"/>
    </location>
</feature>
<dbReference type="PANTHER" id="PTHR32057">
    <property type="entry name" value="PROTEIN ADENYLYLTRANSFERASE SELO, MITOCHONDRIAL"/>
    <property type="match status" value="1"/>
</dbReference>
<keyword evidence="4 8" id="KW-0479">Metal-binding</keyword>
<dbReference type="Proteomes" id="UP000319148">
    <property type="component" value="Unassembled WGS sequence"/>
</dbReference>
<evidence type="ECO:0000256" key="8">
    <source>
        <dbReference type="HAMAP-Rule" id="MF_00692"/>
    </source>
</evidence>
<dbReference type="EC" id="2.7.7.-" evidence="8"/>
<name>A0A501PNR6_9PROT</name>
<feature type="binding site" evidence="8">
    <location>
        <position position="262"/>
    </location>
    <ligand>
        <name>Mg(2+)</name>
        <dbReference type="ChEBI" id="CHEBI:18420"/>
    </ligand>
</feature>
<reference evidence="10" key="1">
    <citation type="submission" date="2019-06" db="EMBL/GenBank/DDBJ databases">
        <title>The complete genome of Emcibacter congregatus ZYLT.</title>
        <authorList>
            <person name="Zhao Z."/>
        </authorList>
    </citation>
    <scope>NUCLEOTIDE SEQUENCE [LARGE SCALE GENOMIC DNA]</scope>
    <source>
        <strain evidence="10">MCCC 1A06723</strain>
    </source>
</reference>
<comment type="catalytic activity">
    <reaction evidence="8">
        <text>L-threonyl-[protein] + ATP = 3-O-(5'-adenylyl)-L-threonyl-[protein] + diphosphate</text>
        <dbReference type="Rhea" id="RHEA:54292"/>
        <dbReference type="Rhea" id="RHEA-COMP:11060"/>
        <dbReference type="Rhea" id="RHEA-COMP:13847"/>
        <dbReference type="ChEBI" id="CHEBI:30013"/>
        <dbReference type="ChEBI" id="CHEBI:30616"/>
        <dbReference type="ChEBI" id="CHEBI:33019"/>
        <dbReference type="ChEBI" id="CHEBI:138113"/>
        <dbReference type="EC" id="2.7.7.108"/>
    </reaction>
</comment>
<dbReference type="GO" id="GO:0005524">
    <property type="term" value="F:ATP binding"/>
    <property type="evidence" value="ECO:0007669"/>
    <property type="project" value="UniProtKB-UniRule"/>
</dbReference>
<evidence type="ECO:0000256" key="1">
    <source>
        <dbReference type="ARBA" id="ARBA00009747"/>
    </source>
</evidence>
<feature type="binding site" evidence="8">
    <location>
        <position position="125"/>
    </location>
    <ligand>
        <name>ATP</name>
        <dbReference type="ChEBI" id="CHEBI:30616"/>
    </ligand>
</feature>
<comment type="catalytic activity">
    <reaction evidence="8">
        <text>L-histidyl-[protein] + UTP = N(tele)-(5'-uridylyl)-L-histidyl-[protein] + diphosphate</text>
        <dbReference type="Rhea" id="RHEA:83891"/>
        <dbReference type="Rhea" id="RHEA-COMP:9745"/>
        <dbReference type="Rhea" id="RHEA-COMP:20239"/>
        <dbReference type="ChEBI" id="CHEBI:29979"/>
        <dbReference type="ChEBI" id="CHEBI:33019"/>
        <dbReference type="ChEBI" id="CHEBI:46398"/>
        <dbReference type="ChEBI" id="CHEBI:233474"/>
    </reaction>
</comment>
<comment type="caution">
    <text evidence="9">The sequence shown here is derived from an EMBL/GenBank/DDBJ whole genome shotgun (WGS) entry which is preliminary data.</text>
</comment>
<keyword evidence="6 8" id="KW-0067">ATP-binding</keyword>
<dbReference type="EMBL" id="VFIY01000005">
    <property type="protein sequence ID" value="TPD61742.1"/>
    <property type="molecule type" value="Genomic_DNA"/>
</dbReference>
<dbReference type="GO" id="GO:0070733">
    <property type="term" value="F:AMPylase activity"/>
    <property type="evidence" value="ECO:0007669"/>
    <property type="project" value="UniProtKB-EC"/>
</dbReference>
<dbReference type="InterPro" id="IPR003846">
    <property type="entry name" value="SelO"/>
</dbReference>
<keyword evidence="5 8" id="KW-0547">Nucleotide-binding</keyword>
<feature type="binding site" evidence="8">
    <location>
        <position position="90"/>
    </location>
    <ligand>
        <name>ATP</name>
        <dbReference type="ChEBI" id="CHEBI:30616"/>
    </ligand>
</feature>
<keyword evidence="3 8" id="KW-0548">Nucleotidyltransferase</keyword>
<dbReference type="RefSeq" id="WP_139939409.1">
    <property type="nucleotide sequence ID" value="NZ_JBHSYP010000003.1"/>
</dbReference>
<protein>
    <recommendedName>
        <fullName evidence="8">Protein nucleotidyltransferase YdiU</fullName>
        <ecNumber evidence="8">2.7.7.-</ecNumber>
    </recommendedName>
    <alternativeName>
        <fullName evidence="8">Protein adenylyltransferase YdiU</fullName>
        <ecNumber evidence="8">2.7.7.108</ecNumber>
    </alternativeName>
    <alternativeName>
        <fullName evidence="8">Protein uridylyltransferase YdiU</fullName>
        <ecNumber evidence="8">2.7.7.-</ecNumber>
    </alternativeName>
</protein>
<dbReference type="AlphaFoldDB" id="A0A501PNR6"/>
<keyword evidence="7 8" id="KW-0460">Magnesium</keyword>
<comment type="catalytic activity">
    <reaction evidence="8">
        <text>L-seryl-[protein] + UTP = O-(5'-uridylyl)-L-seryl-[protein] + diphosphate</text>
        <dbReference type="Rhea" id="RHEA:64604"/>
        <dbReference type="Rhea" id="RHEA-COMP:9863"/>
        <dbReference type="Rhea" id="RHEA-COMP:16635"/>
        <dbReference type="ChEBI" id="CHEBI:29999"/>
        <dbReference type="ChEBI" id="CHEBI:33019"/>
        <dbReference type="ChEBI" id="CHEBI:46398"/>
        <dbReference type="ChEBI" id="CHEBI:156051"/>
    </reaction>
</comment>
<evidence type="ECO:0000256" key="5">
    <source>
        <dbReference type="ARBA" id="ARBA00022741"/>
    </source>
</evidence>
<comment type="catalytic activity">
    <reaction evidence="8">
        <text>L-tyrosyl-[protein] + ATP = O-(5'-adenylyl)-L-tyrosyl-[protein] + diphosphate</text>
        <dbReference type="Rhea" id="RHEA:54288"/>
        <dbReference type="Rhea" id="RHEA-COMP:10136"/>
        <dbReference type="Rhea" id="RHEA-COMP:13846"/>
        <dbReference type="ChEBI" id="CHEBI:30616"/>
        <dbReference type="ChEBI" id="CHEBI:33019"/>
        <dbReference type="ChEBI" id="CHEBI:46858"/>
        <dbReference type="ChEBI" id="CHEBI:83624"/>
        <dbReference type="EC" id="2.7.7.108"/>
    </reaction>
</comment>
<dbReference type="NCBIfam" id="NF000658">
    <property type="entry name" value="PRK00029.1"/>
    <property type="match status" value="1"/>
</dbReference>
<comment type="cofactor">
    <cofactor evidence="8">
        <name>Mg(2+)</name>
        <dbReference type="ChEBI" id="CHEBI:18420"/>
    </cofactor>
    <cofactor evidence="8">
        <name>Mn(2+)</name>
        <dbReference type="ChEBI" id="CHEBI:29035"/>
    </cofactor>
</comment>
<feature type="binding site" evidence="8">
    <location>
        <position position="126"/>
    </location>
    <ligand>
        <name>ATP</name>
        <dbReference type="ChEBI" id="CHEBI:30616"/>
    </ligand>
</feature>
<evidence type="ECO:0000256" key="3">
    <source>
        <dbReference type="ARBA" id="ARBA00022695"/>
    </source>
</evidence>
<sequence>MSMIDSLSFDNRFAELGEPFFAPMRARPLPDARMVTFSREAAQLLDLHPDWLGSAEAVNIFAGHEVPEQAQPLSMVYAGHQFGGYSAQLGDGRGILLGQVRNKAGELWDIHTKGSGKTPFSRFGDGRAVLRSCIREYLASEALHHLGIPTTRALCVLESSEPVQRETLENAALLVRLARSHVRFGSFEYFAHTKRPEALKQLADYVIATHFPDVSEAEQPYDALLLRMAELTGSMIAHWQAYGFAHGVMNTDNMSVLGETFDYGPYGFMEAFNPDYICNHSDEWGRYAFNQQPSIGFWNLRALAYAMKDLLSGELTEQLLEVYQTRFFEDYDRLMNKKLGLKVMMPQDRQLMGDLLALLHQHAIDYSIFFRRLADFRQEDDETALYVPKQQQVQFRDWVTAYKARLVQENSIDEDRQAAMKKANPKYILRNYLAQQAIEKAEAGDASEVEKLIEILSKPYDEQPEHEDYAAEPPEWGRKLEISCSS</sequence>
<feature type="binding site" evidence="8">
    <location>
        <position position="253"/>
    </location>
    <ligand>
        <name>Mg(2+)</name>
        <dbReference type="ChEBI" id="CHEBI:18420"/>
    </ligand>
</feature>
<evidence type="ECO:0000256" key="4">
    <source>
        <dbReference type="ARBA" id="ARBA00022723"/>
    </source>
</evidence>
<keyword evidence="8" id="KW-0464">Manganese</keyword>
<dbReference type="OrthoDB" id="9776281at2"/>
<dbReference type="GO" id="GO:0030145">
    <property type="term" value="F:manganese ion binding"/>
    <property type="evidence" value="ECO:0007669"/>
    <property type="project" value="UniProtKB-UniRule"/>
</dbReference>
<keyword evidence="2 8" id="KW-0808">Transferase</keyword>
<feature type="binding site" evidence="8">
    <location>
        <position position="176"/>
    </location>
    <ligand>
        <name>ATP</name>
        <dbReference type="ChEBI" id="CHEBI:30616"/>
    </ligand>
</feature>
<proteinExistence type="inferred from homology"/>
<feature type="binding site" evidence="8">
    <location>
        <position position="183"/>
    </location>
    <ligand>
        <name>ATP</name>
        <dbReference type="ChEBI" id="CHEBI:30616"/>
    </ligand>
</feature>
<feature type="binding site" evidence="8">
    <location>
        <position position="92"/>
    </location>
    <ligand>
        <name>ATP</name>
        <dbReference type="ChEBI" id="CHEBI:30616"/>
    </ligand>
</feature>
<gene>
    <name evidence="8" type="primary">ydiU</name>
    <name evidence="8" type="synonym">selO</name>
    <name evidence="9" type="ORF">FIV46_05920</name>
</gene>
<dbReference type="Pfam" id="PF02696">
    <property type="entry name" value="SelO"/>
    <property type="match status" value="1"/>
</dbReference>
<feature type="binding site" evidence="8">
    <location>
        <position position="113"/>
    </location>
    <ligand>
        <name>ATP</name>
        <dbReference type="ChEBI" id="CHEBI:30616"/>
    </ligand>
</feature>
<feature type="binding site" evidence="8">
    <location>
        <position position="262"/>
    </location>
    <ligand>
        <name>ATP</name>
        <dbReference type="ChEBI" id="CHEBI:30616"/>
    </ligand>
</feature>
<comment type="catalytic activity">
    <reaction evidence="8">
        <text>L-seryl-[protein] + ATP = 3-O-(5'-adenylyl)-L-seryl-[protein] + diphosphate</text>
        <dbReference type="Rhea" id="RHEA:58120"/>
        <dbReference type="Rhea" id="RHEA-COMP:9863"/>
        <dbReference type="Rhea" id="RHEA-COMP:15073"/>
        <dbReference type="ChEBI" id="CHEBI:29999"/>
        <dbReference type="ChEBI" id="CHEBI:30616"/>
        <dbReference type="ChEBI" id="CHEBI:33019"/>
        <dbReference type="ChEBI" id="CHEBI:142516"/>
        <dbReference type="EC" id="2.7.7.108"/>
    </reaction>
</comment>
<comment type="catalytic activity">
    <reaction evidence="8">
        <text>L-tyrosyl-[protein] + UTP = O-(5'-uridylyl)-L-tyrosyl-[protein] + diphosphate</text>
        <dbReference type="Rhea" id="RHEA:83887"/>
        <dbReference type="Rhea" id="RHEA-COMP:10136"/>
        <dbReference type="Rhea" id="RHEA-COMP:20238"/>
        <dbReference type="ChEBI" id="CHEBI:33019"/>
        <dbReference type="ChEBI" id="CHEBI:46398"/>
        <dbReference type="ChEBI" id="CHEBI:46858"/>
        <dbReference type="ChEBI" id="CHEBI:90602"/>
    </reaction>
</comment>
<dbReference type="EC" id="2.7.7.108" evidence="8"/>
<evidence type="ECO:0000313" key="10">
    <source>
        <dbReference type="Proteomes" id="UP000319148"/>
    </source>
</evidence>
<keyword evidence="10" id="KW-1185">Reference proteome</keyword>
<comment type="similarity">
    <text evidence="1 8">Belongs to the SELO family.</text>
</comment>
<evidence type="ECO:0000256" key="7">
    <source>
        <dbReference type="ARBA" id="ARBA00022842"/>
    </source>
</evidence>
<evidence type="ECO:0000256" key="2">
    <source>
        <dbReference type="ARBA" id="ARBA00022679"/>
    </source>
</evidence>
<evidence type="ECO:0000256" key="6">
    <source>
        <dbReference type="ARBA" id="ARBA00022840"/>
    </source>
</evidence>
<accession>A0A501PNR6</accession>
<feature type="binding site" evidence="8">
    <location>
        <position position="93"/>
    </location>
    <ligand>
        <name>ATP</name>
        <dbReference type="ChEBI" id="CHEBI:30616"/>
    </ligand>
</feature>
<organism evidence="9 10">
    <name type="scientific">Emcibacter nanhaiensis</name>
    <dbReference type="NCBI Taxonomy" id="1505037"/>
    <lineage>
        <taxon>Bacteria</taxon>
        <taxon>Pseudomonadati</taxon>
        <taxon>Pseudomonadota</taxon>
        <taxon>Alphaproteobacteria</taxon>
        <taxon>Emcibacterales</taxon>
        <taxon>Emcibacteraceae</taxon>
        <taxon>Emcibacter</taxon>
    </lineage>
</organism>
<dbReference type="GO" id="GO:0000287">
    <property type="term" value="F:magnesium ion binding"/>
    <property type="evidence" value="ECO:0007669"/>
    <property type="project" value="UniProtKB-UniRule"/>
</dbReference>
<comment type="function">
    <text evidence="8">Nucleotidyltransferase involved in the post-translational modification of proteins. It can catalyze the addition of adenosine monophosphate (AMP) or uridine monophosphate (UMP) to a protein, resulting in modifications known as AMPylation and UMPylation.</text>
</comment>
<dbReference type="HAMAP" id="MF_00692">
    <property type="entry name" value="SelO"/>
    <property type="match status" value="1"/>
</dbReference>
<evidence type="ECO:0000313" key="9">
    <source>
        <dbReference type="EMBL" id="TPD61742.1"/>
    </source>
</evidence>